<accession>A0A1Y1XAQ4</accession>
<dbReference type="InterPro" id="IPR052102">
    <property type="entry name" value="Enkurin_domain-protein"/>
</dbReference>
<dbReference type="GO" id="GO:0005929">
    <property type="term" value="C:cilium"/>
    <property type="evidence" value="ECO:0007669"/>
    <property type="project" value="UniProtKB-SubCell"/>
</dbReference>
<evidence type="ECO:0000313" key="9">
    <source>
        <dbReference type="Proteomes" id="UP000193944"/>
    </source>
</evidence>
<dbReference type="OrthoDB" id="2123594at2759"/>
<protein>
    <recommendedName>
        <fullName evidence="7">Enkurin domain-containing protein</fullName>
    </recommendedName>
</protein>
<dbReference type="InterPro" id="IPR027012">
    <property type="entry name" value="Enkurin_dom"/>
</dbReference>
<feature type="coiled-coil region" evidence="6">
    <location>
        <begin position="213"/>
        <end position="240"/>
    </location>
</feature>
<keyword evidence="9" id="KW-1185">Reference proteome</keyword>
<dbReference type="AlphaFoldDB" id="A0A1Y1XAQ4"/>
<evidence type="ECO:0000313" key="8">
    <source>
        <dbReference type="EMBL" id="ORX82809.1"/>
    </source>
</evidence>
<evidence type="ECO:0000256" key="2">
    <source>
        <dbReference type="ARBA" id="ARBA00004245"/>
    </source>
</evidence>
<comment type="subcellular location">
    <subcellularLocation>
        <location evidence="1">Cell projection</location>
        <location evidence="1">Cilium</location>
    </subcellularLocation>
    <subcellularLocation>
        <location evidence="2">Cytoplasm</location>
        <location evidence="2">Cytoskeleton</location>
    </subcellularLocation>
</comment>
<gene>
    <name evidence="8" type="ORF">BCR32DRAFT_267362</name>
</gene>
<dbReference type="Pfam" id="PF13864">
    <property type="entry name" value="Enkurin"/>
    <property type="match status" value="1"/>
</dbReference>
<proteinExistence type="predicted"/>
<dbReference type="PANTHER" id="PTHR21490:SF0">
    <property type="entry name" value="ENKURIN"/>
    <property type="match status" value="1"/>
</dbReference>
<reference evidence="8 9" key="2">
    <citation type="submission" date="2016-08" db="EMBL/GenBank/DDBJ databases">
        <title>Pervasive Adenine N6-methylation of Active Genes in Fungi.</title>
        <authorList>
            <consortium name="DOE Joint Genome Institute"/>
            <person name="Mondo S.J."/>
            <person name="Dannebaum R.O."/>
            <person name="Kuo R.C."/>
            <person name="Labutti K."/>
            <person name="Haridas S."/>
            <person name="Kuo A."/>
            <person name="Salamov A."/>
            <person name="Ahrendt S.R."/>
            <person name="Lipzen A."/>
            <person name="Sullivan W."/>
            <person name="Andreopoulos W.B."/>
            <person name="Clum A."/>
            <person name="Lindquist E."/>
            <person name="Daum C."/>
            <person name="Ramamoorthy G.K."/>
            <person name="Gryganskyi A."/>
            <person name="Culley D."/>
            <person name="Magnuson J.K."/>
            <person name="James T.Y."/>
            <person name="O'Malley M.A."/>
            <person name="Stajich J.E."/>
            <person name="Spatafora J.W."/>
            <person name="Visel A."/>
            <person name="Grigoriev I.V."/>
        </authorList>
    </citation>
    <scope>NUCLEOTIDE SEQUENCE [LARGE SCALE GENOMIC DNA]</scope>
    <source>
        <strain evidence="8 9">S4</strain>
    </source>
</reference>
<keyword evidence="6" id="KW-0175">Coiled coil</keyword>
<organism evidence="8 9">
    <name type="scientific">Anaeromyces robustus</name>
    <dbReference type="NCBI Taxonomy" id="1754192"/>
    <lineage>
        <taxon>Eukaryota</taxon>
        <taxon>Fungi</taxon>
        <taxon>Fungi incertae sedis</taxon>
        <taxon>Chytridiomycota</taxon>
        <taxon>Chytridiomycota incertae sedis</taxon>
        <taxon>Neocallimastigomycetes</taxon>
        <taxon>Neocallimastigales</taxon>
        <taxon>Neocallimastigaceae</taxon>
        <taxon>Anaeromyces</taxon>
    </lineage>
</organism>
<dbReference type="PROSITE" id="PS51665">
    <property type="entry name" value="ENKURIN"/>
    <property type="match status" value="1"/>
</dbReference>
<reference evidence="8 9" key="1">
    <citation type="submission" date="2016-08" db="EMBL/GenBank/DDBJ databases">
        <title>A Parts List for Fungal Cellulosomes Revealed by Comparative Genomics.</title>
        <authorList>
            <consortium name="DOE Joint Genome Institute"/>
            <person name="Haitjema C.H."/>
            <person name="Gilmore S.P."/>
            <person name="Henske J.K."/>
            <person name="Solomon K.V."/>
            <person name="De Groot R."/>
            <person name="Kuo A."/>
            <person name="Mondo S.J."/>
            <person name="Salamov A.A."/>
            <person name="Labutti K."/>
            <person name="Zhao Z."/>
            <person name="Chiniquy J."/>
            <person name="Barry K."/>
            <person name="Brewer H.M."/>
            <person name="Purvine S.O."/>
            <person name="Wright A.T."/>
            <person name="Boxma B."/>
            <person name="Van Alen T."/>
            <person name="Hackstein J.H."/>
            <person name="Baker S.E."/>
            <person name="Grigoriev I.V."/>
            <person name="O'Malley M.A."/>
        </authorList>
    </citation>
    <scope>NUCLEOTIDE SEQUENCE [LARGE SCALE GENOMIC DNA]</scope>
    <source>
        <strain evidence="8 9">S4</strain>
    </source>
</reference>
<keyword evidence="5" id="KW-0966">Cell projection</keyword>
<dbReference type="GO" id="GO:0005856">
    <property type="term" value="C:cytoskeleton"/>
    <property type="evidence" value="ECO:0007669"/>
    <property type="project" value="UniProtKB-SubCell"/>
</dbReference>
<evidence type="ECO:0000256" key="3">
    <source>
        <dbReference type="ARBA" id="ARBA00022490"/>
    </source>
</evidence>
<evidence type="ECO:0000256" key="1">
    <source>
        <dbReference type="ARBA" id="ARBA00004138"/>
    </source>
</evidence>
<evidence type="ECO:0000256" key="5">
    <source>
        <dbReference type="ARBA" id="ARBA00023273"/>
    </source>
</evidence>
<evidence type="ECO:0000256" key="4">
    <source>
        <dbReference type="ARBA" id="ARBA00023212"/>
    </source>
</evidence>
<feature type="domain" description="Enkurin" evidence="7">
    <location>
        <begin position="219"/>
        <end position="311"/>
    </location>
</feature>
<dbReference type="GO" id="GO:0005516">
    <property type="term" value="F:calmodulin binding"/>
    <property type="evidence" value="ECO:0007669"/>
    <property type="project" value="TreeGrafter"/>
</dbReference>
<dbReference type="Proteomes" id="UP000193944">
    <property type="component" value="Unassembled WGS sequence"/>
</dbReference>
<name>A0A1Y1XAQ4_9FUNG</name>
<evidence type="ECO:0000256" key="6">
    <source>
        <dbReference type="SAM" id="Coils"/>
    </source>
</evidence>
<comment type="caution">
    <text evidence="8">The sequence shown here is derived from an EMBL/GenBank/DDBJ whole genome shotgun (WGS) entry which is preliminary data.</text>
</comment>
<dbReference type="STRING" id="1754192.A0A1Y1XAQ4"/>
<sequence>MVAISVATFPTRGPFLRDPIISEVKAGKDKKFVYIQGQKTTIPPLNPQSESVYKLSDISTSGCAYLNYPFNDTINTLNNEILHKNNGKIRKGLYRSIYSNQVRMEEKKNHNPISNGIYGLPMGKGKKEIPSNYLKKGDGEKIKYHVKTQESSRLFMKPPLPTEIPVIPKPNNKDYITINALDAIHSTPKNVKPPSRYYVNKKDYGRKPKYLNKRIAELEEQKLQKQKEEIVNEFERNQRKTGHLVCIPSAQKESILQGLKDNYQALHNQYQKMSLIADTVPKIIKKTNMEKQLKQYEKDIQKFEFPNIYVDVSSSPQFI</sequence>
<dbReference type="EMBL" id="MCFG01000086">
    <property type="protein sequence ID" value="ORX82809.1"/>
    <property type="molecule type" value="Genomic_DNA"/>
</dbReference>
<dbReference type="PANTHER" id="PTHR21490">
    <property type="entry name" value="ENKURIN-RELATED"/>
    <property type="match status" value="1"/>
</dbReference>
<keyword evidence="4" id="KW-0206">Cytoskeleton</keyword>
<keyword evidence="3" id="KW-0963">Cytoplasm</keyword>
<evidence type="ECO:0000259" key="7">
    <source>
        <dbReference type="PROSITE" id="PS51665"/>
    </source>
</evidence>